<organism evidence="6 7">
    <name type="scientific">Atopococcus tabaci</name>
    <dbReference type="NCBI Taxonomy" id="269774"/>
    <lineage>
        <taxon>Bacteria</taxon>
        <taxon>Bacillati</taxon>
        <taxon>Bacillota</taxon>
        <taxon>Bacilli</taxon>
        <taxon>Lactobacillales</taxon>
        <taxon>Carnobacteriaceae</taxon>
        <taxon>Atopococcus</taxon>
    </lineage>
</organism>
<comment type="caution">
    <text evidence="6">The sequence shown here is derived from an EMBL/GenBank/DDBJ whole genome shotgun (WGS) entry which is preliminary data.</text>
</comment>
<feature type="transmembrane region" description="Helical" evidence="5">
    <location>
        <begin position="7"/>
        <end position="26"/>
    </location>
</feature>
<evidence type="ECO:0000256" key="5">
    <source>
        <dbReference type="SAM" id="Phobius"/>
    </source>
</evidence>
<dbReference type="Gene3D" id="2.40.260.10">
    <property type="entry name" value="Sortase"/>
    <property type="match status" value="1"/>
</dbReference>
<dbReference type="EMBL" id="JAUNQW010000022">
    <property type="protein sequence ID" value="MDO5457713.1"/>
    <property type="molecule type" value="Genomic_DNA"/>
</dbReference>
<protein>
    <submittedName>
        <fullName evidence="6">Class A sortase</fullName>
    </submittedName>
</protein>
<evidence type="ECO:0000313" key="6">
    <source>
        <dbReference type="EMBL" id="MDO5457713.1"/>
    </source>
</evidence>
<dbReference type="InterPro" id="IPR005754">
    <property type="entry name" value="Sortase"/>
</dbReference>
<accession>A0AA43ZT76</accession>
<dbReference type="SUPFAM" id="SSF63817">
    <property type="entry name" value="Sortase"/>
    <property type="match status" value="1"/>
</dbReference>
<reference evidence="6" key="1">
    <citation type="submission" date="2023-07" db="EMBL/GenBank/DDBJ databases">
        <title>Between Cages and Wild: Unraveling the Impact of Captivity on Animal Microbiomes and Antimicrobial Resistance.</title>
        <authorList>
            <person name="Schmartz G.P."/>
            <person name="Rehner J."/>
            <person name="Schuff M.J."/>
            <person name="Becker S.L."/>
            <person name="Kravczyk M."/>
            <person name="Gurevich A."/>
            <person name="Francke R."/>
            <person name="Mueller R."/>
            <person name="Keller V."/>
            <person name="Keller A."/>
        </authorList>
    </citation>
    <scope>NUCLEOTIDE SEQUENCE</scope>
    <source>
        <strain evidence="6">S39M_St_73</strain>
    </source>
</reference>
<proteinExistence type="predicted"/>
<keyword evidence="5" id="KW-0812">Transmembrane</keyword>
<name>A0AA43ZT76_9LACT</name>
<keyword evidence="2" id="KW-0378">Hydrolase</keyword>
<keyword evidence="5" id="KW-0472">Membrane</keyword>
<feature type="active site" description="Acyl-thioester intermediate" evidence="4">
    <location>
        <position position="198"/>
    </location>
</feature>
<evidence type="ECO:0000313" key="7">
    <source>
        <dbReference type="Proteomes" id="UP001171751"/>
    </source>
</evidence>
<feature type="active site" description="Proton donor/acceptor" evidence="4">
    <location>
        <position position="132"/>
    </location>
</feature>
<dbReference type="AlphaFoldDB" id="A0AA43ZT76"/>
<keyword evidence="5" id="KW-1133">Transmembrane helix</keyword>
<evidence type="ECO:0000256" key="2">
    <source>
        <dbReference type="ARBA" id="ARBA00022801"/>
    </source>
</evidence>
<dbReference type="GO" id="GO:0008234">
    <property type="term" value="F:cysteine-type peptidase activity"/>
    <property type="evidence" value="ECO:0007669"/>
    <property type="project" value="UniProtKB-KW"/>
</dbReference>
<keyword evidence="1" id="KW-0645">Protease</keyword>
<sequence>MLQKLSRILGVGLIIIGVGLVLWNFIPDLIMSQQDKEIENVVQTISHDEILQNQQTEGDIQFDAVDDLSPNIALNEAEIPSSDLIIGQLVIPAIKMNLPIYKSLNNTSLMAGSAVLRNDMVMGQGNYALAGHYTHTSDYLFGPLRHLEMNQVARITDKNKIYEYQMIHQAVVPPTALHMIEDEQMDRFEGPILSLMQCYYTNYQNTGDRQFFIGELRDVYDYDEDLLHANGFYNQLSIVNN</sequence>
<dbReference type="Pfam" id="PF04203">
    <property type="entry name" value="Sortase"/>
    <property type="match status" value="1"/>
</dbReference>
<keyword evidence="3" id="KW-0788">Thiol protease</keyword>
<evidence type="ECO:0000256" key="1">
    <source>
        <dbReference type="ARBA" id="ARBA00022670"/>
    </source>
</evidence>
<dbReference type="InterPro" id="IPR023365">
    <property type="entry name" value="Sortase_dom-sf"/>
</dbReference>
<evidence type="ECO:0000256" key="4">
    <source>
        <dbReference type="PIRSR" id="PIRSR605754-1"/>
    </source>
</evidence>
<dbReference type="Proteomes" id="UP001171751">
    <property type="component" value="Unassembled WGS sequence"/>
</dbReference>
<evidence type="ECO:0000256" key="3">
    <source>
        <dbReference type="ARBA" id="ARBA00022807"/>
    </source>
</evidence>
<gene>
    <name evidence="6" type="ORF">Q4F26_05130</name>
</gene>
<dbReference type="CDD" id="cd06165">
    <property type="entry name" value="Sortase_A"/>
    <property type="match status" value="1"/>
</dbReference>
<dbReference type="GO" id="GO:0006508">
    <property type="term" value="P:proteolysis"/>
    <property type="evidence" value="ECO:0007669"/>
    <property type="project" value="UniProtKB-KW"/>
</dbReference>
<keyword evidence="7" id="KW-1185">Reference proteome</keyword>
<dbReference type="InterPro" id="IPR042007">
    <property type="entry name" value="Sortase_A"/>
</dbReference>